<dbReference type="EMBL" id="BEZZ01047165">
    <property type="protein sequence ID" value="GCC40836.1"/>
    <property type="molecule type" value="Genomic_DNA"/>
</dbReference>
<evidence type="ECO:0000313" key="2">
    <source>
        <dbReference type="Proteomes" id="UP000287033"/>
    </source>
</evidence>
<organism evidence="1 2">
    <name type="scientific">Chiloscyllium punctatum</name>
    <name type="common">Brownbanded bambooshark</name>
    <name type="synonym">Hemiscyllium punctatum</name>
    <dbReference type="NCBI Taxonomy" id="137246"/>
    <lineage>
        <taxon>Eukaryota</taxon>
        <taxon>Metazoa</taxon>
        <taxon>Chordata</taxon>
        <taxon>Craniata</taxon>
        <taxon>Vertebrata</taxon>
        <taxon>Chondrichthyes</taxon>
        <taxon>Elasmobranchii</taxon>
        <taxon>Galeomorphii</taxon>
        <taxon>Galeoidea</taxon>
        <taxon>Orectolobiformes</taxon>
        <taxon>Hemiscylliidae</taxon>
        <taxon>Chiloscyllium</taxon>
    </lineage>
</organism>
<proteinExistence type="predicted"/>
<gene>
    <name evidence="1" type="ORF">chiPu_0024844</name>
</gene>
<name>A0A401TDX2_CHIPU</name>
<comment type="caution">
    <text evidence="1">The sequence shown here is derived from an EMBL/GenBank/DDBJ whole genome shotgun (WGS) entry which is preliminary data.</text>
</comment>
<dbReference type="Proteomes" id="UP000287033">
    <property type="component" value="Unassembled WGS sequence"/>
</dbReference>
<accession>A0A401TDX2</accession>
<protein>
    <submittedName>
        <fullName evidence="1">Uncharacterized protein</fullName>
    </submittedName>
</protein>
<sequence length="31" mass="3262">MAGTGDLYMSMQALNGDSYQAVQVGANVQLQ</sequence>
<dbReference type="AlphaFoldDB" id="A0A401TDX2"/>
<keyword evidence="2" id="KW-1185">Reference proteome</keyword>
<evidence type="ECO:0000313" key="1">
    <source>
        <dbReference type="EMBL" id="GCC40836.1"/>
    </source>
</evidence>
<feature type="non-terminal residue" evidence="1">
    <location>
        <position position="31"/>
    </location>
</feature>
<dbReference type="OrthoDB" id="4187154at2759"/>
<reference evidence="1 2" key="1">
    <citation type="journal article" date="2018" name="Nat. Ecol. Evol.">
        <title>Shark genomes provide insights into elasmobranch evolution and the origin of vertebrates.</title>
        <authorList>
            <person name="Hara Y"/>
            <person name="Yamaguchi K"/>
            <person name="Onimaru K"/>
            <person name="Kadota M"/>
            <person name="Koyanagi M"/>
            <person name="Keeley SD"/>
            <person name="Tatsumi K"/>
            <person name="Tanaka K"/>
            <person name="Motone F"/>
            <person name="Kageyama Y"/>
            <person name="Nozu R"/>
            <person name="Adachi N"/>
            <person name="Nishimura O"/>
            <person name="Nakagawa R"/>
            <person name="Tanegashima C"/>
            <person name="Kiyatake I"/>
            <person name="Matsumoto R"/>
            <person name="Murakumo K"/>
            <person name="Nishida K"/>
            <person name="Terakita A"/>
            <person name="Kuratani S"/>
            <person name="Sato K"/>
            <person name="Hyodo S Kuraku.S."/>
        </authorList>
    </citation>
    <scope>NUCLEOTIDE SEQUENCE [LARGE SCALE GENOMIC DNA]</scope>
</reference>